<name>A0A3M0CSD5_9PROT</name>
<reference evidence="2 3" key="1">
    <citation type="submission" date="2018-10" db="EMBL/GenBank/DDBJ databases">
        <title>Genomic Encyclopedia of Archaeal and Bacterial Type Strains, Phase II (KMG-II): from individual species to whole genera.</title>
        <authorList>
            <person name="Goeker M."/>
        </authorList>
    </citation>
    <scope>NUCLEOTIDE SEQUENCE [LARGE SCALE GENOMIC DNA]</scope>
    <source>
        <strain evidence="2 3">DSM 25217</strain>
    </source>
</reference>
<evidence type="ECO:0000313" key="3">
    <source>
        <dbReference type="Proteomes" id="UP000271227"/>
    </source>
</evidence>
<comment type="caution">
    <text evidence="2">The sequence shown here is derived from an EMBL/GenBank/DDBJ whole genome shotgun (WGS) entry which is preliminary data.</text>
</comment>
<keyword evidence="1" id="KW-0472">Membrane</keyword>
<gene>
    <name evidence="2" type="ORF">BXY39_0322</name>
</gene>
<accession>A0A3M0CSD5</accession>
<protein>
    <submittedName>
        <fullName evidence="2">Uncharacterized protein</fullName>
    </submittedName>
</protein>
<dbReference type="InParanoid" id="A0A3M0CSD5"/>
<evidence type="ECO:0000313" key="2">
    <source>
        <dbReference type="EMBL" id="RMB11837.1"/>
    </source>
</evidence>
<dbReference type="Proteomes" id="UP000271227">
    <property type="component" value="Unassembled WGS sequence"/>
</dbReference>
<keyword evidence="3" id="KW-1185">Reference proteome</keyword>
<evidence type="ECO:0000256" key="1">
    <source>
        <dbReference type="SAM" id="Phobius"/>
    </source>
</evidence>
<keyword evidence="1" id="KW-0812">Transmembrane</keyword>
<feature type="transmembrane region" description="Helical" evidence="1">
    <location>
        <begin position="40"/>
        <end position="64"/>
    </location>
</feature>
<keyword evidence="1" id="KW-1133">Transmembrane helix</keyword>
<sequence>MAAMPDPVTPNAALDAASADTAENPPAQDGEQPARAHRGMVALVIGLGLVFLLLFGIVVATIAFRLSGGGQEQAVSPAPADDTAVMHVRPDGAELIAATWSDEGLLLHFRNASGDHLVLVNAETGREIRRYSLPR</sequence>
<dbReference type="AlphaFoldDB" id="A0A3M0CSD5"/>
<organism evidence="2 3">
    <name type="scientific">Eilatimonas milleporae</name>
    <dbReference type="NCBI Taxonomy" id="911205"/>
    <lineage>
        <taxon>Bacteria</taxon>
        <taxon>Pseudomonadati</taxon>
        <taxon>Pseudomonadota</taxon>
        <taxon>Alphaproteobacteria</taxon>
        <taxon>Kordiimonadales</taxon>
        <taxon>Kordiimonadaceae</taxon>
        <taxon>Eilatimonas</taxon>
    </lineage>
</organism>
<proteinExistence type="predicted"/>
<dbReference type="EMBL" id="REFR01000009">
    <property type="protein sequence ID" value="RMB11837.1"/>
    <property type="molecule type" value="Genomic_DNA"/>
</dbReference>
<dbReference type="RefSeq" id="WP_121937073.1">
    <property type="nucleotide sequence ID" value="NZ_REFR01000009.1"/>
</dbReference>